<name>A0ABQ5C8Y3_9ASTR</name>
<evidence type="ECO:0000313" key="2">
    <source>
        <dbReference type="EMBL" id="GJT22488.1"/>
    </source>
</evidence>
<accession>A0ABQ5C8Y3</accession>
<feature type="compositionally biased region" description="Polar residues" evidence="1">
    <location>
        <begin position="135"/>
        <end position="147"/>
    </location>
</feature>
<evidence type="ECO:0008006" key="4">
    <source>
        <dbReference type="Google" id="ProtNLM"/>
    </source>
</evidence>
<dbReference type="EMBL" id="BQNB010013972">
    <property type="protein sequence ID" value="GJT22488.1"/>
    <property type="molecule type" value="Genomic_DNA"/>
</dbReference>
<reference evidence="2" key="1">
    <citation type="journal article" date="2022" name="Int. J. Mol. Sci.">
        <title>Draft Genome of Tanacetum Coccineum: Genomic Comparison of Closely Related Tanacetum-Family Plants.</title>
        <authorList>
            <person name="Yamashiro T."/>
            <person name="Shiraishi A."/>
            <person name="Nakayama K."/>
            <person name="Satake H."/>
        </authorList>
    </citation>
    <scope>NUCLEOTIDE SEQUENCE</scope>
</reference>
<reference evidence="2" key="2">
    <citation type="submission" date="2022-01" db="EMBL/GenBank/DDBJ databases">
        <authorList>
            <person name="Yamashiro T."/>
            <person name="Shiraishi A."/>
            <person name="Satake H."/>
            <person name="Nakayama K."/>
        </authorList>
    </citation>
    <scope>NUCLEOTIDE SEQUENCE</scope>
</reference>
<protein>
    <recommendedName>
        <fullName evidence="4">Xylulose kinase-1</fullName>
    </recommendedName>
</protein>
<feature type="region of interest" description="Disordered" evidence="1">
    <location>
        <begin position="257"/>
        <end position="297"/>
    </location>
</feature>
<comment type="caution">
    <text evidence="2">The sequence shown here is derived from an EMBL/GenBank/DDBJ whole genome shotgun (WGS) entry which is preliminary data.</text>
</comment>
<proteinExistence type="predicted"/>
<gene>
    <name evidence="2" type="ORF">Tco_0892425</name>
</gene>
<keyword evidence="3" id="KW-1185">Reference proteome</keyword>
<feature type="region of interest" description="Disordered" evidence="1">
    <location>
        <begin position="135"/>
        <end position="155"/>
    </location>
</feature>
<evidence type="ECO:0000313" key="3">
    <source>
        <dbReference type="Proteomes" id="UP001151760"/>
    </source>
</evidence>
<dbReference type="Proteomes" id="UP001151760">
    <property type="component" value="Unassembled WGS sequence"/>
</dbReference>
<evidence type="ECO:0000256" key="1">
    <source>
        <dbReference type="SAM" id="MobiDB-lite"/>
    </source>
</evidence>
<organism evidence="2 3">
    <name type="scientific">Tanacetum coccineum</name>
    <dbReference type="NCBI Taxonomy" id="301880"/>
    <lineage>
        <taxon>Eukaryota</taxon>
        <taxon>Viridiplantae</taxon>
        <taxon>Streptophyta</taxon>
        <taxon>Embryophyta</taxon>
        <taxon>Tracheophyta</taxon>
        <taxon>Spermatophyta</taxon>
        <taxon>Magnoliopsida</taxon>
        <taxon>eudicotyledons</taxon>
        <taxon>Gunneridae</taxon>
        <taxon>Pentapetalae</taxon>
        <taxon>asterids</taxon>
        <taxon>campanulids</taxon>
        <taxon>Asterales</taxon>
        <taxon>Asteraceae</taxon>
        <taxon>Asteroideae</taxon>
        <taxon>Anthemideae</taxon>
        <taxon>Anthemidinae</taxon>
        <taxon>Tanacetum</taxon>
    </lineage>
</organism>
<sequence length="297" mass="33213">MSNLKFADTYNMVAFLEKPAESDGFEEIVDFLNAQPIRYALTINPTIYTSCINQFWATTKVKTINREVQLQALMDGKKITIIESTIRSDLQLEDAEGVDYEAVYKEWEDNFVRAATTASSLEAKHDSGNIIKTRSKATPNEAGSQGTTLGGGHMCQQTMGDTIAQTRVLALEETKTTQAAEITSLKKRVKKIEKGKKSRTHKLKRLYKTLNDEDLFGVNDLDGDEVIGMQEPIESAPTISLQHDPKDKDLFVPMDSKVVKGSKDKEEGSNKRTLADLEQEVTKKQKVDDDQETAELK</sequence>